<gene>
    <name evidence="1" type="ORF">A0H81_14648</name>
</gene>
<sequence length="158" mass="17528">MRCPLTNVSSDQQSQTITRTIYLHGRRVAGFVHPDLQDRSLLEMWKAHIQSLIAVRQQQTSQRGLEAMRMLSGGSTGMDTTLHILGIEAFSRLDSHWGAHGGRKAVDMSESQEPKSEMASNMDAILLEHMPAAVSMSPLSWMRPPLTLSSTSLRTLSL</sequence>
<dbReference type="EMBL" id="LUGG01000045">
    <property type="protein sequence ID" value="OBZ65344.1"/>
    <property type="molecule type" value="Genomic_DNA"/>
</dbReference>
<evidence type="ECO:0000313" key="1">
    <source>
        <dbReference type="EMBL" id="OBZ65344.1"/>
    </source>
</evidence>
<dbReference type="AlphaFoldDB" id="A0A1C7LRD7"/>
<comment type="caution">
    <text evidence="1">The sequence shown here is derived from an EMBL/GenBank/DDBJ whole genome shotgun (WGS) entry which is preliminary data.</text>
</comment>
<accession>A0A1C7LRD7</accession>
<evidence type="ECO:0000313" key="2">
    <source>
        <dbReference type="Proteomes" id="UP000092993"/>
    </source>
</evidence>
<dbReference type="Proteomes" id="UP000092993">
    <property type="component" value="Unassembled WGS sequence"/>
</dbReference>
<reference evidence="1 2" key="1">
    <citation type="submission" date="2016-03" db="EMBL/GenBank/DDBJ databases">
        <title>Whole genome sequencing of Grifola frondosa 9006-11.</title>
        <authorList>
            <person name="Min B."/>
            <person name="Park H."/>
            <person name="Kim J.-G."/>
            <person name="Cho H."/>
            <person name="Oh Y.-L."/>
            <person name="Kong W.-S."/>
            <person name="Choi I.-G."/>
        </authorList>
    </citation>
    <scope>NUCLEOTIDE SEQUENCE [LARGE SCALE GENOMIC DNA]</scope>
    <source>
        <strain evidence="1 2">9006-11</strain>
    </source>
</reference>
<protein>
    <submittedName>
        <fullName evidence="1">Uncharacterized protein</fullName>
    </submittedName>
</protein>
<name>A0A1C7LRD7_GRIFR</name>
<proteinExistence type="predicted"/>
<keyword evidence="2" id="KW-1185">Reference proteome</keyword>
<organism evidence="1 2">
    <name type="scientific">Grifola frondosa</name>
    <name type="common">Maitake</name>
    <name type="synonym">Polyporus frondosus</name>
    <dbReference type="NCBI Taxonomy" id="5627"/>
    <lineage>
        <taxon>Eukaryota</taxon>
        <taxon>Fungi</taxon>
        <taxon>Dikarya</taxon>
        <taxon>Basidiomycota</taxon>
        <taxon>Agaricomycotina</taxon>
        <taxon>Agaricomycetes</taxon>
        <taxon>Polyporales</taxon>
        <taxon>Grifolaceae</taxon>
        <taxon>Grifola</taxon>
    </lineage>
</organism>